<dbReference type="EMBL" id="JARKHS020022526">
    <property type="protein sequence ID" value="KAK8769504.1"/>
    <property type="molecule type" value="Genomic_DNA"/>
</dbReference>
<evidence type="ECO:0000256" key="1">
    <source>
        <dbReference type="SAM" id="Phobius"/>
    </source>
</evidence>
<dbReference type="Proteomes" id="UP001321473">
    <property type="component" value="Unassembled WGS sequence"/>
</dbReference>
<keyword evidence="1" id="KW-1133">Transmembrane helix</keyword>
<comment type="caution">
    <text evidence="2">The sequence shown here is derived from an EMBL/GenBank/DDBJ whole genome shotgun (WGS) entry which is preliminary data.</text>
</comment>
<gene>
    <name evidence="2" type="ORF">V5799_014033</name>
</gene>
<reference evidence="2 3" key="1">
    <citation type="journal article" date="2023" name="Arcadia Sci">
        <title>De novo assembly of a long-read Amblyomma americanum tick genome.</title>
        <authorList>
            <person name="Chou S."/>
            <person name="Poskanzer K.E."/>
            <person name="Rollins M."/>
            <person name="Thuy-Boun P.S."/>
        </authorList>
    </citation>
    <scope>NUCLEOTIDE SEQUENCE [LARGE SCALE GENOMIC DNA]</scope>
    <source>
        <strain evidence="2">F_SG_1</strain>
        <tissue evidence="2">Salivary glands</tissue>
    </source>
</reference>
<keyword evidence="1" id="KW-0472">Membrane</keyword>
<feature type="transmembrane region" description="Helical" evidence="1">
    <location>
        <begin position="2303"/>
        <end position="2323"/>
    </location>
</feature>
<name>A0AAQ4E476_AMBAM</name>
<keyword evidence="1" id="KW-0812">Transmembrane</keyword>
<keyword evidence="3" id="KW-1185">Reference proteome</keyword>
<evidence type="ECO:0000313" key="2">
    <source>
        <dbReference type="EMBL" id="KAK8769504.1"/>
    </source>
</evidence>
<evidence type="ECO:0000313" key="3">
    <source>
        <dbReference type="Proteomes" id="UP001321473"/>
    </source>
</evidence>
<sequence length="2327" mass="263885">MTTSSAAPSLASTVVHIKKAPHCSEKSATKALMECMGFMHVKVMPNAAARQNPEMLKVACRAVTTYQECVSSKLNMKCAHRVLPQTPHVLHYVRDLYNAYNWTCQAGQVDPDCNKNSLLSELNSCKGIMTTKVIPNAVNMSDTSRLSEACRGTRLYQECVREKMSAKCAPESPVFLLPEVAHFSFATFNKYNWTCFRKREGRMSEFKNTTELVKQLKECYGFVLFGVKRPLRSSFKDKAMREACIGVREYKRCIFSRLSPVCEDKIVPMSSDVTKYLRNNYNLYDWTCNTTEPQNKCDKEQLRKELAKCIGLLNKEFDISVMGLNTEHLCTFLEDYKLCLSMRTSPECRKDDDAMRSPEVLFFTNDVISKFMGLCNMIDVKECNRNTVLESVYKCKGLVDYVLIDSIQDSGDMEATKQACGGLFNYRHCVHSEIFKVCDASNPVLQEKTVQRYTVGVPRNLSWVCELNTKPEDCTVKNILPSITECQGFIAGIGDPHHLRKSDSFALNIACSFVQQYRECIDLNIRSVCKEPKVLSEISEISFYTQDLYHKYLWTCDRKKTGELCNVDELVSHLKQCEVFLIPGVVPYVDNTFETLKYSYVCGSLSAYSKCVQKAKSTICGNKEIMASPEIKMLLYNKINEYKWYCSSRKSGSGDCNEEHLEDELKHCLGFVKTVVRPKLLGSYNATDMKMACSALQDYRYCVVTKISKHCGYDTTIVQRPAIRKYLFDLYDKHKWICQDYVKTECTARHVMAHAKSCELHLNYTSLSQLTLRDTDSSTMVCRGLHQYQSCFERSYLDLCAGDRSVHLWNTISGMAAKRAKHAQEACLKHKDPINLGLTDTCNETELLHEMQGCLGIMYFLVIPNSGQKNNKQAHAKACEGLKHYQNCVLSKTSRVCANKILVRSTKVRRLTRHIMKKFSWTCALNGQDHKCKTHSIVDQLKTCLGFIDMAVAPNTFYPADKAKMQMACSGLEDYQDCVDSKVYEMCPPLHKYLKRKDVRVFTEFLPSKYSWVCHTSNSHQCTLGNLMENLKICNGLITSVLYGKLDGGKLVGDNQAMACSVMQSFELCVTVQAGRICNPDDLVLHHHDVRAATTEILDAYSWICNDTSAVESTFVDGAVMWRKSGCEDDLLRDKLTHCQELFNRTVPAEFTGEKFQTGDVELTCKAVKSYEECARSAQLELCSTTGENAIVSEYSRELYKEYNWTCNLASDALCDESFLLKSIPACIEVLKSEVITHVGSISNAKAQKLACEGYKRYQSCVKYIVDSSCQNIDIDNTASHVGIMGFLTRRLASSFQWACNGFHCSTASVTTSIRECVRTLEELSNSFVRNDRIDPCEKVTAYKRCILKKMDLPCRLNHQFLQSKELEHYTDVLYSAFDGFCTGVQTECNKEDMLQSLYKCEEIILKQVQPHTTDRGNPYESRLACRGLREYKWCVSNVKTTFHCKGDDEFDAEGDVDKLVVAIEDKYNWTCEQDAKTCVVPKFKIHLKPCFSILAADVLPHILDYDNASGMDTACRGVRHYQVCVSKKLYSLCKKEKAVYSSEMQYFKEKVPKLLSWTCSWTSTKGRCDVHGMLQKMAVCASDLQQAGVPSGPANHSISEKMAGCRAFTTYKTCLSGTIPEMCSQDASLMASKAVHHFTVDIPSQYARYCDYKDGGVEIARQVSRCDEETLRMRYIECSQIISSEVIPFTDEPSDSPLLSDACKAMRKYQNCIAKIPTQDCSNGLKIPFSEESRYYVSVLKKKYEWVCNGNGDYMCNPEILLLYLSKCEATFMKSRVHDYVDVDVLDNTDCRDLQNYQWCLRNSIFESDCEYYQNILTSPEVLYFTDKLLRPYTKTCHMNLDCQIGSLYSELSECIPIIKVKVLPFVQQGWVQNPVTACSGTREYQKCFRHAMQKTSCDKNIGLFKLAEVQYYRSFLFNKYNWTCFEHAAPVGSCEKNQVQRDLQKCGSSIFQNTASKKPLSCSSLSMANFLNCVDKTNVKLACSADPEKVSSIAAQAREVLLDYRAACGFERTVVPPGIKFLKKEFERCKLVLKKSDRLLKSAQVRETKVLDACRALQLFSLCTEAAIILAKNVDSPHAAEIRNESEAMVSSYEIKCAPHECNRNRVLDDLLRCFTESPVFSNCSSSLKTSTTTLAEPCLTKVFKGHACSRKVDVVYVAREVFTAKVEAHKHDCHMLKSQYRQCSQSEFAIFLQKCYESFLREVTGKSLATPKFCRMYHKYGSCVDEASAETSCFNVTRLQAPYEVSLRNFTSKYAEVCTQYIRSTGNNGSSSPGHQPLVRDIEDAPAADKGFVPRQISRIVIYLCLAILMAPILFSPFGFQHYL</sequence>
<organism evidence="2 3">
    <name type="scientific">Amblyomma americanum</name>
    <name type="common">Lone star tick</name>
    <dbReference type="NCBI Taxonomy" id="6943"/>
    <lineage>
        <taxon>Eukaryota</taxon>
        <taxon>Metazoa</taxon>
        <taxon>Ecdysozoa</taxon>
        <taxon>Arthropoda</taxon>
        <taxon>Chelicerata</taxon>
        <taxon>Arachnida</taxon>
        <taxon>Acari</taxon>
        <taxon>Parasitiformes</taxon>
        <taxon>Ixodida</taxon>
        <taxon>Ixodoidea</taxon>
        <taxon>Ixodidae</taxon>
        <taxon>Amblyomminae</taxon>
        <taxon>Amblyomma</taxon>
    </lineage>
</organism>
<proteinExistence type="predicted"/>
<protein>
    <submittedName>
        <fullName evidence="2">Uncharacterized protein</fullName>
    </submittedName>
</protein>
<accession>A0AAQ4E476</accession>